<name>A0A016USX4_9BILA</name>
<reference evidence="2" key="1">
    <citation type="journal article" date="2015" name="Nat. Genet.">
        <title>The genome and transcriptome of the zoonotic hookworm Ancylostoma ceylanicum identify infection-specific gene families.</title>
        <authorList>
            <person name="Schwarz E.M."/>
            <person name="Hu Y."/>
            <person name="Antoshechkin I."/>
            <person name="Miller M.M."/>
            <person name="Sternberg P.W."/>
            <person name="Aroian R.V."/>
        </authorList>
    </citation>
    <scope>NUCLEOTIDE SEQUENCE</scope>
    <source>
        <strain evidence="2">HY135</strain>
    </source>
</reference>
<dbReference type="AlphaFoldDB" id="A0A016USX4"/>
<dbReference type="Proteomes" id="UP000024635">
    <property type="component" value="Unassembled WGS sequence"/>
</dbReference>
<evidence type="ECO:0000313" key="2">
    <source>
        <dbReference type="Proteomes" id="UP000024635"/>
    </source>
</evidence>
<dbReference type="EMBL" id="JARK01001365">
    <property type="protein sequence ID" value="EYC17932.1"/>
    <property type="molecule type" value="Genomic_DNA"/>
</dbReference>
<sequence length="205" mass="20694">MNTVPGQGAGASLLNGLSAQQLAALSGMLGGQNALNQAQLAALTGSGISTPLSNPIASVSQQQSVVPVQNAAHVPVENKSSIAGAAHAAGGAASDISLSSLPWPVVSPVMNVPHFDLSTYRLVNLDVAPSRDVNGFDLPLADVTTLRFFFNLGVQHSRSLAATQLYQEKLAHVVVSSSSGSVAQPTPANLSQVPSLAGVSIVGGI</sequence>
<dbReference type="OrthoDB" id="10017659at2759"/>
<proteinExistence type="predicted"/>
<keyword evidence="2" id="KW-1185">Reference proteome</keyword>
<organism evidence="1 2">
    <name type="scientific">Ancylostoma ceylanicum</name>
    <dbReference type="NCBI Taxonomy" id="53326"/>
    <lineage>
        <taxon>Eukaryota</taxon>
        <taxon>Metazoa</taxon>
        <taxon>Ecdysozoa</taxon>
        <taxon>Nematoda</taxon>
        <taxon>Chromadorea</taxon>
        <taxon>Rhabditida</taxon>
        <taxon>Rhabditina</taxon>
        <taxon>Rhabditomorpha</taxon>
        <taxon>Strongyloidea</taxon>
        <taxon>Ancylostomatidae</taxon>
        <taxon>Ancylostomatinae</taxon>
        <taxon>Ancylostoma</taxon>
    </lineage>
</organism>
<evidence type="ECO:0000313" key="1">
    <source>
        <dbReference type="EMBL" id="EYC17932.1"/>
    </source>
</evidence>
<comment type="caution">
    <text evidence="1">The sequence shown here is derived from an EMBL/GenBank/DDBJ whole genome shotgun (WGS) entry which is preliminary data.</text>
</comment>
<protein>
    <submittedName>
        <fullName evidence="1">Uncharacterized protein</fullName>
    </submittedName>
</protein>
<gene>
    <name evidence="1" type="primary">Acey_s0029.g1967</name>
    <name evidence="1" type="synonym">Acey-scd-1</name>
    <name evidence="1" type="ORF">Y032_0029g1967</name>
</gene>
<accession>A0A016USX4</accession>